<dbReference type="AlphaFoldDB" id="A0A8J6JHA3"/>
<dbReference type="RefSeq" id="WP_186908998.1">
    <property type="nucleotide sequence ID" value="NZ_JACOPP010000048.1"/>
</dbReference>
<sequence length="54" mass="6169">MKRSELPIFQCFQGVPPPFQRNLDPVLSRFERKTEKDGHSCGTCDNTDEAKEGK</sequence>
<feature type="region of interest" description="Disordered" evidence="1">
    <location>
        <begin position="31"/>
        <end position="54"/>
    </location>
</feature>
<gene>
    <name evidence="2" type="ORF">H8S57_16170</name>
</gene>
<organism evidence="2 3">
    <name type="scientific">Lawsonibacter hominis</name>
    <dbReference type="NCBI Taxonomy" id="2763053"/>
    <lineage>
        <taxon>Bacteria</taxon>
        <taxon>Bacillati</taxon>
        <taxon>Bacillota</taxon>
        <taxon>Clostridia</taxon>
        <taxon>Eubacteriales</taxon>
        <taxon>Oscillospiraceae</taxon>
        <taxon>Lawsonibacter</taxon>
    </lineage>
</organism>
<keyword evidence="3" id="KW-1185">Reference proteome</keyword>
<proteinExistence type="predicted"/>
<evidence type="ECO:0000313" key="3">
    <source>
        <dbReference type="Proteomes" id="UP000661435"/>
    </source>
</evidence>
<dbReference type="EMBL" id="JACOPP010000048">
    <property type="protein sequence ID" value="MBC5735234.1"/>
    <property type="molecule type" value="Genomic_DNA"/>
</dbReference>
<name>A0A8J6JHA3_9FIRM</name>
<evidence type="ECO:0000313" key="2">
    <source>
        <dbReference type="EMBL" id="MBC5735234.1"/>
    </source>
</evidence>
<evidence type="ECO:0000256" key="1">
    <source>
        <dbReference type="SAM" id="MobiDB-lite"/>
    </source>
</evidence>
<dbReference type="Proteomes" id="UP000661435">
    <property type="component" value="Unassembled WGS sequence"/>
</dbReference>
<reference evidence="2" key="1">
    <citation type="submission" date="2020-08" db="EMBL/GenBank/DDBJ databases">
        <title>Genome public.</title>
        <authorList>
            <person name="Liu C."/>
            <person name="Sun Q."/>
        </authorList>
    </citation>
    <scope>NUCLEOTIDE SEQUENCE</scope>
    <source>
        <strain evidence="2">NSJ-51</strain>
    </source>
</reference>
<comment type="caution">
    <text evidence="2">The sequence shown here is derived from an EMBL/GenBank/DDBJ whole genome shotgun (WGS) entry which is preliminary data.</text>
</comment>
<accession>A0A8J6JHA3</accession>
<protein>
    <submittedName>
        <fullName evidence="2">Uncharacterized protein</fullName>
    </submittedName>
</protein>